<dbReference type="Gene3D" id="3.40.50.300">
    <property type="entry name" value="P-loop containing nucleotide triphosphate hydrolases"/>
    <property type="match status" value="2"/>
</dbReference>
<dbReference type="Pfam" id="PF00005">
    <property type="entry name" value="ABC_tran"/>
    <property type="match status" value="1"/>
</dbReference>
<reference evidence="11 12" key="1">
    <citation type="journal article" date="2019" name="Int. J. Syst. Evol. Microbiol.">
        <title>The Global Catalogue of Microorganisms (GCM) 10K type strain sequencing project: providing services to taxonomists for standard genome sequencing and annotation.</title>
        <authorList>
            <consortium name="The Broad Institute Genomics Platform"/>
            <consortium name="The Broad Institute Genome Sequencing Center for Infectious Disease"/>
            <person name="Wu L."/>
            <person name="Ma J."/>
        </authorList>
    </citation>
    <scope>NUCLEOTIDE SEQUENCE [LARGE SCALE GENOMIC DNA]</scope>
    <source>
        <strain evidence="11 12">JCM 13316</strain>
    </source>
</reference>
<keyword evidence="6" id="KW-0067">ATP-binding</keyword>
<organism evidence="11 12">
    <name type="scientific">Arthrobacter gandavensis</name>
    <dbReference type="NCBI Taxonomy" id="169960"/>
    <lineage>
        <taxon>Bacteria</taxon>
        <taxon>Bacillati</taxon>
        <taxon>Actinomycetota</taxon>
        <taxon>Actinomycetes</taxon>
        <taxon>Micrococcales</taxon>
        <taxon>Micrococcaceae</taxon>
        <taxon>Arthrobacter</taxon>
    </lineage>
</organism>
<comment type="caution">
    <text evidence="11">The sequence shown here is derived from an EMBL/GenBank/DDBJ whole genome shotgun (WGS) entry which is preliminary data.</text>
</comment>
<dbReference type="InterPro" id="IPR003439">
    <property type="entry name" value="ABC_transporter-like_ATP-bd"/>
</dbReference>
<dbReference type="SMART" id="SM00382">
    <property type="entry name" value="AAA"/>
    <property type="match status" value="1"/>
</dbReference>
<dbReference type="InterPro" id="IPR051535">
    <property type="entry name" value="Siderophore_ABC-ATPase"/>
</dbReference>
<name>A0ABN2P0P7_9MICC</name>
<dbReference type="PANTHER" id="PTHR42771">
    <property type="entry name" value="IRON(3+)-HYDROXAMATE IMPORT ATP-BINDING PROTEIN FHUC"/>
    <property type="match status" value="1"/>
</dbReference>
<keyword evidence="5" id="KW-0547">Nucleotide-binding</keyword>
<keyword evidence="8" id="KW-0406">Ion transport</keyword>
<keyword evidence="12" id="KW-1185">Reference proteome</keyword>
<evidence type="ECO:0000256" key="5">
    <source>
        <dbReference type="ARBA" id="ARBA00022741"/>
    </source>
</evidence>
<evidence type="ECO:0000256" key="2">
    <source>
        <dbReference type="ARBA" id="ARBA00022448"/>
    </source>
</evidence>
<dbReference type="PANTHER" id="PTHR42771:SF2">
    <property type="entry name" value="IRON(3+)-HYDROXAMATE IMPORT ATP-BINDING PROTEIN FHUC"/>
    <property type="match status" value="1"/>
</dbReference>
<evidence type="ECO:0000313" key="11">
    <source>
        <dbReference type="EMBL" id="GAA1909127.1"/>
    </source>
</evidence>
<dbReference type="InterPro" id="IPR003593">
    <property type="entry name" value="AAA+_ATPase"/>
</dbReference>
<keyword evidence="2" id="KW-0813">Transport</keyword>
<evidence type="ECO:0000256" key="9">
    <source>
        <dbReference type="ARBA" id="ARBA00023136"/>
    </source>
</evidence>
<dbReference type="Proteomes" id="UP001500784">
    <property type="component" value="Unassembled WGS sequence"/>
</dbReference>
<dbReference type="EMBL" id="BAAALV010000002">
    <property type="protein sequence ID" value="GAA1909127.1"/>
    <property type="molecule type" value="Genomic_DNA"/>
</dbReference>
<protein>
    <submittedName>
        <fullName evidence="11">AAA family ATPase</fullName>
    </submittedName>
</protein>
<accession>A0ABN2P0P7</accession>
<keyword evidence="9" id="KW-0472">Membrane</keyword>
<evidence type="ECO:0000256" key="7">
    <source>
        <dbReference type="ARBA" id="ARBA00023004"/>
    </source>
</evidence>
<evidence type="ECO:0000256" key="6">
    <source>
        <dbReference type="ARBA" id="ARBA00022840"/>
    </source>
</evidence>
<evidence type="ECO:0000256" key="8">
    <source>
        <dbReference type="ARBA" id="ARBA00023065"/>
    </source>
</evidence>
<keyword evidence="3" id="KW-1003">Cell membrane</keyword>
<dbReference type="InterPro" id="IPR027417">
    <property type="entry name" value="P-loop_NTPase"/>
</dbReference>
<feature type="domain" description="AAA+ ATPase" evidence="10">
    <location>
        <begin position="79"/>
        <end position="250"/>
    </location>
</feature>
<evidence type="ECO:0000256" key="4">
    <source>
        <dbReference type="ARBA" id="ARBA00022496"/>
    </source>
</evidence>
<evidence type="ECO:0000256" key="3">
    <source>
        <dbReference type="ARBA" id="ARBA00022475"/>
    </source>
</evidence>
<dbReference type="SUPFAM" id="SSF52540">
    <property type="entry name" value="P-loop containing nucleoside triphosphate hydrolases"/>
    <property type="match status" value="1"/>
</dbReference>
<gene>
    <name evidence="11" type="ORF">GCM10009688_12040</name>
</gene>
<keyword evidence="4" id="KW-0410">Iron transport</keyword>
<keyword evidence="7" id="KW-0408">Iron</keyword>
<evidence type="ECO:0000259" key="10">
    <source>
        <dbReference type="SMART" id="SM00382"/>
    </source>
</evidence>
<comment type="subcellular location">
    <subcellularLocation>
        <location evidence="1">Cell membrane</location>
        <topology evidence="1">Peripheral membrane protein</topology>
    </subcellularLocation>
</comment>
<evidence type="ECO:0000256" key="1">
    <source>
        <dbReference type="ARBA" id="ARBA00004202"/>
    </source>
</evidence>
<evidence type="ECO:0000313" key="12">
    <source>
        <dbReference type="Proteomes" id="UP001500784"/>
    </source>
</evidence>
<sequence>MLLQAVQRMSVQNTSTAVSTRYRVRAPAVPTRAVTMGRMAMHRFPVRRLEEDPAHVLARTIWPAVLPPVAQILDRGLDLGPATILVGENGSGKSTLVEAVALAYGLSAEGGSTGARHSTRATESVLADHLRLIRNVGATRRGYFLRAETMHGFYTYLEENPRMDRPDIPFHEMSHGESFLELAADRFRGRGLWVLDEPESALSFSGCLRLLSVLKGLLADGRSQVIMSTHSPLLAALPGAEILEVGTWGLRRRTWEELDLVENWRSFMSSPERFLRHL</sequence>
<proteinExistence type="predicted"/>